<dbReference type="Pfam" id="PF02515">
    <property type="entry name" value="CoA_transf_3"/>
    <property type="match status" value="1"/>
</dbReference>
<dbReference type="Gene3D" id="3.40.50.10540">
    <property type="entry name" value="Crotonobetainyl-coa:carnitine coa-transferase, domain 1"/>
    <property type="match status" value="1"/>
</dbReference>
<name>A0ABP7SKD2_9ACTN</name>
<comment type="caution">
    <text evidence="2">The sequence shown here is derived from an EMBL/GenBank/DDBJ whole genome shotgun (WGS) entry which is preliminary data.</text>
</comment>
<organism evidence="2 3">
    <name type="scientific">Streptomyces plumbiresistens</name>
    <dbReference type="NCBI Taxonomy" id="511811"/>
    <lineage>
        <taxon>Bacteria</taxon>
        <taxon>Bacillati</taxon>
        <taxon>Actinomycetota</taxon>
        <taxon>Actinomycetes</taxon>
        <taxon>Kitasatosporales</taxon>
        <taxon>Streptomycetaceae</taxon>
        <taxon>Streptomyces</taxon>
    </lineage>
</organism>
<dbReference type="GO" id="GO:0016740">
    <property type="term" value="F:transferase activity"/>
    <property type="evidence" value="ECO:0007669"/>
    <property type="project" value="UniProtKB-KW"/>
</dbReference>
<evidence type="ECO:0000313" key="2">
    <source>
        <dbReference type="EMBL" id="GAA4012887.1"/>
    </source>
</evidence>
<dbReference type="PANTHER" id="PTHR48207">
    <property type="entry name" value="SUCCINATE--HYDROXYMETHYLGLUTARATE COA-TRANSFERASE"/>
    <property type="match status" value="1"/>
</dbReference>
<keyword evidence="3" id="KW-1185">Reference proteome</keyword>
<proteinExistence type="predicted"/>
<keyword evidence="1 2" id="KW-0808">Transferase</keyword>
<dbReference type="InterPro" id="IPR050483">
    <property type="entry name" value="CoA-transferase_III_domain"/>
</dbReference>
<dbReference type="PANTHER" id="PTHR48207:SF4">
    <property type="entry name" value="BLL6097 PROTEIN"/>
    <property type="match status" value="1"/>
</dbReference>
<gene>
    <name evidence="2" type="ORF">GCM10022232_63790</name>
</gene>
<dbReference type="SUPFAM" id="SSF89796">
    <property type="entry name" value="CoA-transferase family III (CaiB/BaiF)"/>
    <property type="match status" value="1"/>
</dbReference>
<accession>A0ABP7SKD2</accession>
<evidence type="ECO:0000256" key="1">
    <source>
        <dbReference type="ARBA" id="ARBA00022679"/>
    </source>
</evidence>
<sequence>MDGMRVLDLTSNVAGPLAGQVLVDLGAEVIKIEPPEGEAGRHIRSTIPGQDELRPYFLPHHRGKRSVVLDLRDPEDVGKLLELADTADVFMQGFRPGSLERRGLGAEVLRRRNPRLVYASLSAFSGEGEQHGRPGIDALIQAESGLLTGMFNSSGEPLLPASTFVDASSGHVLAQAILGALLARERHGHGDVVEVALYDVAVSLQAPHITRQLHTSPEQAHLTEAGRKSVAVAPSGAFRAADGWLMLFAYVPKHWELLTTTLQRPDLRDDPRFSEQLTRARHNVELTAMIEQILSQRTVSEWVKDLTAAGLMAAAIHTWPSVIESDAFAEAKLAVTVGQGDRAETVVRTPALYGGFSPAGVTPSPRLGEHTKDVLRTLGAQARP</sequence>
<protein>
    <submittedName>
        <fullName evidence="2">CoA transferase</fullName>
    </submittedName>
</protein>
<dbReference type="InterPro" id="IPR023606">
    <property type="entry name" value="CoA-Trfase_III_dom_1_sf"/>
</dbReference>
<evidence type="ECO:0000313" key="3">
    <source>
        <dbReference type="Proteomes" id="UP001500456"/>
    </source>
</evidence>
<dbReference type="InterPro" id="IPR003673">
    <property type="entry name" value="CoA-Trfase_fam_III"/>
</dbReference>
<reference evidence="3" key="1">
    <citation type="journal article" date="2019" name="Int. J. Syst. Evol. Microbiol.">
        <title>The Global Catalogue of Microorganisms (GCM) 10K type strain sequencing project: providing services to taxonomists for standard genome sequencing and annotation.</title>
        <authorList>
            <consortium name="The Broad Institute Genomics Platform"/>
            <consortium name="The Broad Institute Genome Sequencing Center for Infectious Disease"/>
            <person name="Wu L."/>
            <person name="Ma J."/>
        </authorList>
    </citation>
    <scope>NUCLEOTIDE SEQUENCE [LARGE SCALE GENOMIC DNA]</scope>
    <source>
        <strain evidence="3">JCM 16924</strain>
    </source>
</reference>
<dbReference type="InterPro" id="IPR044855">
    <property type="entry name" value="CoA-Trfase_III_dom3_sf"/>
</dbReference>
<dbReference type="Gene3D" id="3.30.1540.10">
    <property type="entry name" value="formyl-coa transferase, domain 3"/>
    <property type="match status" value="1"/>
</dbReference>
<dbReference type="EMBL" id="BAAAZX010000021">
    <property type="protein sequence ID" value="GAA4012887.1"/>
    <property type="molecule type" value="Genomic_DNA"/>
</dbReference>
<dbReference type="Proteomes" id="UP001500456">
    <property type="component" value="Unassembled WGS sequence"/>
</dbReference>